<dbReference type="PANTHER" id="PTHR24198:SF165">
    <property type="entry name" value="ANKYRIN REPEAT-CONTAINING PROTEIN-RELATED"/>
    <property type="match status" value="1"/>
</dbReference>
<evidence type="ECO:0000256" key="2">
    <source>
        <dbReference type="ARBA" id="ARBA00023043"/>
    </source>
</evidence>
<dbReference type="InterPro" id="IPR036770">
    <property type="entry name" value="Ankyrin_rpt-contain_sf"/>
</dbReference>
<keyword evidence="2" id="KW-0040">ANK repeat</keyword>
<dbReference type="EMBL" id="ML210325">
    <property type="protein sequence ID" value="TFK19802.1"/>
    <property type="molecule type" value="Genomic_DNA"/>
</dbReference>
<accession>A0A5C3KID9</accession>
<feature type="non-terminal residue" evidence="3">
    <location>
        <position position="126"/>
    </location>
</feature>
<feature type="non-terminal residue" evidence="3">
    <location>
        <position position="1"/>
    </location>
</feature>
<name>A0A5C3KID9_COPMA</name>
<dbReference type="AlphaFoldDB" id="A0A5C3KID9"/>
<dbReference type="PANTHER" id="PTHR24198">
    <property type="entry name" value="ANKYRIN REPEAT AND PROTEIN KINASE DOMAIN-CONTAINING PROTEIN"/>
    <property type="match status" value="1"/>
</dbReference>
<organism evidence="3 4">
    <name type="scientific">Coprinopsis marcescibilis</name>
    <name type="common">Agaric fungus</name>
    <name type="synonym">Psathyrella marcescibilis</name>
    <dbReference type="NCBI Taxonomy" id="230819"/>
    <lineage>
        <taxon>Eukaryota</taxon>
        <taxon>Fungi</taxon>
        <taxon>Dikarya</taxon>
        <taxon>Basidiomycota</taxon>
        <taxon>Agaricomycotina</taxon>
        <taxon>Agaricomycetes</taxon>
        <taxon>Agaricomycetidae</taxon>
        <taxon>Agaricales</taxon>
        <taxon>Agaricineae</taxon>
        <taxon>Psathyrellaceae</taxon>
        <taxon>Coprinopsis</taxon>
    </lineage>
</organism>
<dbReference type="Gene3D" id="1.25.40.20">
    <property type="entry name" value="Ankyrin repeat-containing domain"/>
    <property type="match status" value="2"/>
</dbReference>
<keyword evidence="1" id="KW-0677">Repeat</keyword>
<evidence type="ECO:0000256" key="1">
    <source>
        <dbReference type="ARBA" id="ARBA00022737"/>
    </source>
</evidence>
<dbReference type="OrthoDB" id="194358at2759"/>
<proteinExistence type="predicted"/>
<evidence type="ECO:0000313" key="4">
    <source>
        <dbReference type="Proteomes" id="UP000307440"/>
    </source>
</evidence>
<dbReference type="Proteomes" id="UP000307440">
    <property type="component" value="Unassembled WGS sequence"/>
</dbReference>
<dbReference type="SMART" id="SM00248">
    <property type="entry name" value="ANK"/>
    <property type="match status" value="3"/>
</dbReference>
<protein>
    <submittedName>
        <fullName evidence="3">Ankyrin</fullName>
    </submittedName>
</protein>
<evidence type="ECO:0000313" key="3">
    <source>
        <dbReference type="EMBL" id="TFK19802.1"/>
    </source>
</evidence>
<dbReference type="Pfam" id="PF12796">
    <property type="entry name" value="Ank_2"/>
    <property type="match status" value="2"/>
</dbReference>
<sequence length="126" mass="13220">GTTALIHASWFGHERVVDRLLQFDDIDVNIEGGVQGGLISFTALGCASYHGHLPIVKALLSAKGIDVNDAPVRMDTALTQAAAHGHLEVVNALLSVDGIDVNKRGYGTPLIVASAKGNIDVVELLL</sequence>
<dbReference type="STRING" id="230819.A0A5C3KID9"/>
<dbReference type="InterPro" id="IPR002110">
    <property type="entry name" value="Ankyrin_rpt"/>
</dbReference>
<gene>
    <name evidence="3" type="ORF">FA15DRAFT_548224</name>
</gene>
<reference evidence="3 4" key="1">
    <citation type="journal article" date="2019" name="Nat. Ecol. Evol.">
        <title>Megaphylogeny resolves global patterns of mushroom evolution.</title>
        <authorList>
            <person name="Varga T."/>
            <person name="Krizsan K."/>
            <person name="Foldi C."/>
            <person name="Dima B."/>
            <person name="Sanchez-Garcia M."/>
            <person name="Sanchez-Ramirez S."/>
            <person name="Szollosi G.J."/>
            <person name="Szarkandi J.G."/>
            <person name="Papp V."/>
            <person name="Albert L."/>
            <person name="Andreopoulos W."/>
            <person name="Angelini C."/>
            <person name="Antonin V."/>
            <person name="Barry K.W."/>
            <person name="Bougher N.L."/>
            <person name="Buchanan P."/>
            <person name="Buyck B."/>
            <person name="Bense V."/>
            <person name="Catcheside P."/>
            <person name="Chovatia M."/>
            <person name="Cooper J."/>
            <person name="Damon W."/>
            <person name="Desjardin D."/>
            <person name="Finy P."/>
            <person name="Geml J."/>
            <person name="Haridas S."/>
            <person name="Hughes K."/>
            <person name="Justo A."/>
            <person name="Karasinski D."/>
            <person name="Kautmanova I."/>
            <person name="Kiss B."/>
            <person name="Kocsube S."/>
            <person name="Kotiranta H."/>
            <person name="LaButti K.M."/>
            <person name="Lechner B.E."/>
            <person name="Liimatainen K."/>
            <person name="Lipzen A."/>
            <person name="Lukacs Z."/>
            <person name="Mihaltcheva S."/>
            <person name="Morgado L.N."/>
            <person name="Niskanen T."/>
            <person name="Noordeloos M.E."/>
            <person name="Ohm R.A."/>
            <person name="Ortiz-Santana B."/>
            <person name="Ovrebo C."/>
            <person name="Racz N."/>
            <person name="Riley R."/>
            <person name="Savchenko A."/>
            <person name="Shiryaev A."/>
            <person name="Soop K."/>
            <person name="Spirin V."/>
            <person name="Szebenyi C."/>
            <person name="Tomsovsky M."/>
            <person name="Tulloss R.E."/>
            <person name="Uehling J."/>
            <person name="Grigoriev I.V."/>
            <person name="Vagvolgyi C."/>
            <person name="Papp T."/>
            <person name="Martin F.M."/>
            <person name="Miettinen O."/>
            <person name="Hibbett D.S."/>
            <person name="Nagy L.G."/>
        </authorList>
    </citation>
    <scope>NUCLEOTIDE SEQUENCE [LARGE SCALE GENOMIC DNA]</scope>
    <source>
        <strain evidence="3 4">CBS 121175</strain>
    </source>
</reference>
<keyword evidence="4" id="KW-1185">Reference proteome</keyword>
<dbReference type="SUPFAM" id="SSF48403">
    <property type="entry name" value="Ankyrin repeat"/>
    <property type="match status" value="1"/>
</dbReference>